<dbReference type="PANTHER" id="PTHR46060">
    <property type="entry name" value="MARINER MOS1 TRANSPOSASE-LIKE PROTEIN"/>
    <property type="match status" value="1"/>
</dbReference>
<dbReference type="Pfam" id="PF01359">
    <property type="entry name" value="Transposase_1"/>
    <property type="match status" value="1"/>
</dbReference>
<dbReference type="Gene3D" id="3.30.420.10">
    <property type="entry name" value="Ribonuclease H-like superfamily/Ribonuclease H"/>
    <property type="match status" value="1"/>
</dbReference>
<dbReference type="InterPro" id="IPR036397">
    <property type="entry name" value="RNaseH_sf"/>
</dbReference>
<dbReference type="PANTHER" id="PTHR46060:SF1">
    <property type="entry name" value="MARINER MOS1 TRANSPOSASE-LIKE PROTEIN"/>
    <property type="match status" value="1"/>
</dbReference>
<accession>A0A815K8C6</accession>
<dbReference type="EMBL" id="CAJNOJ010000121">
    <property type="protein sequence ID" value="CAF1154736.1"/>
    <property type="molecule type" value="Genomic_DNA"/>
</dbReference>
<protein>
    <recommendedName>
        <fullName evidence="4">Transposase</fullName>
    </recommendedName>
</protein>
<dbReference type="AlphaFoldDB" id="A0A815K8C6"/>
<proteinExistence type="predicted"/>
<dbReference type="GO" id="GO:0003676">
    <property type="term" value="F:nucleic acid binding"/>
    <property type="evidence" value="ECO:0007669"/>
    <property type="project" value="InterPro"/>
</dbReference>
<organism evidence="2 3">
    <name type="scientific">Adineta ricciae</name>
    <name type="common">Rotifer</name>
    <dbReference type="NCBI Taxonomy" id="249248"/>
    <lineage>
        <taxon>Eukaryota</taxon>
        <taxon>Metazoa</taxon>
        <taxon>Spiralia</taxon>
        <taxon>Gnathifera</taxon>
        <taxon>Rotifera</taxon>
        <taxon>Eurotatoria</taxon>
        <taxon>Bdelloidea</taxon>
        <taxon>Adinetida</taxon>
        <taxon>Adinetidae</taxon>
        <taxon>Adineta</taxon>
    </lineage>
</organism>
<evidence type="ECO:0000313" key="2">
    <source>
        <dbReference type="EMBL" id="CAF1386466.1"/>
    </source>
</evidence>
<evidence type="ECO:0000313" key="1">
    <source>
        <dbReference type="EMBL" id="CAF1154736.1"/>
    </source>
</evidence>
<dbReference type="InterPro" id="IPR001888">
    <property type="entry name" value="Transposase_1"/>
</dbReference>
<evidence type="ECO:0008006" key="4">
    <source>
        <dbReference type="Google" id="ProtNLM"/>
    </source>
</evidence>
<dbReference type="InterPro" id="IPR052709">
    <property type="entry name" value="Transposase-MT_Hybrid"/>
</dbReference>
<dbReference type="OrthoDB" id="6118231at2759"/>
<evidence type="ECO:0000313" key="3">
    <source>
        <dbReference type="Proteomes" id="UP000663828"/>
    </source>
</evidence>
<gene>
    <name evidence="1" type="ORF">EDS130_LOCUS22806</name>
    <name evidence="2" type="ORF">XAT740_LOCUS33364</name>
</gene>
<keyword evidence="3" id="KW-1185">Reference proteome</keyword>
<comment type="caution">
    <text evidence="2">The sequence shown here is derived from an EMBL/GenBank/DDBJ whole genome shotgun (WGS) entry which is preliminary data.</text>
</comment>
<sequence>MTKENIWFYIKTRTAATTSENNERVHLIIDDDSHVTIEEIQEQTGLSYGTTQRIIKDHLHLTKITARYIPKELTDFQRNERMTSLGFFHKQTGQKSSYAAWVAKGDASPTVPRRDRFDPRTLFSIFFKSTGPQLVHHVERGQTIDQEYYIDNCLQPLVEEIKQQRPSYGTNRILLHHDNGKPHIHRDVSSYLEYEGLTIIAHSPNYPDLSLCNFWLFDLIKPILNLYMTL</sequence>
<dbReference type="Proteomes" id="UP000663852">
    <property type="component" value="Unassembled WGS sequence"/>
</dbReference>
<dbReference type="EMBL" id="CAJNOR010003179">
    <property type="protein sequence ID" value="CAF1386466.1"/>
    <property type="molecule type" value="Genomic_DNA"/>
</dbReference>
<reference evidence="2" key="1">
    <citation type="submission" date="2021-02" db="EMBL/GenBank/DDBJ databases">
        <authorList>
            <person name="Nowell W R."/>
        </authorList>
    </citation>
    <scope>NUCLEOTIDE SEQUENCE</scope>
</reference>
<name>A0A815K8C6_ADIRI</name>
<dbReference type="Proteomes" id="UP000663828">
    <property type="component" value="Unassembled WGS sequence"/>
</dbReference>